<keyword evidence="3" id="KW-1185">Reference proteome</keyword>
<organism evidence="2 3">
    <name type="scientific">Zopfia rhizophila CBS 207.26</name>
    <dbReference type="NCBI Taxonomy" id="1314779"/>
    <lineage>
        <taxon>Eukaryota</taxon>
        <taxon>Fungi</taxon>
        <taxon>Dikarya</taxon>
        <taxon>Ascomycota</taxon>
        <taxon>Pezizomycotina</taxon>
        <taxon>Dothideomycetes</taxon>
        <taxon>Dothideomycetes incertae sedis</taxon>
        <taxon>Zopfiaceae</taxon>
        <taxon>Zopfia</taxon>
    </lineage>
</organism>
<name>A0A6A6DV98_9PEZI</name>
<gene>
    <name evidence="2" type="ORF">K469DRAFT_692066</name>
</gene>
<accession>A0A6A6DV98</accession>
<evidence type="ECO:0000256" key="1">
    <source>
        <dbReference type="SAM" id="MobiDB-lite"/>
    </source>
</evidence>
<dbReference type="OrthoDB" id="5336565at2759"/>
<protein>
    <submittedName>
        <fullName evidence="2">Uncharacterized protein</fullName>
    </submittedName>
</protein>
<feature type="region of interest" description="Disordered" evidence="1">
    <location>
        <begin position="67"/>
        <end position="86"/>
    </location>
</feature>
<proteinExistence type="predicted"/>
<dbReference type="Proteomes" id="UP000800200">
    <property type="component" value="Unassembled WGS sequence"/>
</dbReference>
<reference evidence="2" key="1">
    <citation type="journal article" date="2020" name="Stud. Mycol.">
        <title>101 Dothideomycetes genomes: a test case for predicting lifestyles and emergence of pathogens.</title>
        <authorList>
            <person name="Haridas S."/>
            <person name="Albert R."/>
            <person name="Binder M."/>
            <person name="Bloem J."/>
            <person name="Labutti K."/>
            <person name="Salamov A."/>
            <person name="Andreopoulos B."/>
            <person name="Baker S."/>
            <person name="Barry K."/>
            <person name="Bills G."/>
            <person name="Bluhm B."/>
            <person name="Cannon C."/>
            <person name="Castanera R."/>
            <person name="Culley D."/>
            <person name="Daum C."/>
            <person name="Ezra D."/>
            <person name="Gonzalez J."/>
            <person name="Henrissat B."/>
            <person name="Kuo A."/>
            <person name="Liang C."/>
            <person name="Lipzen A."/>
            <person name="Lutzoni F."/>
            <person name="Magnuson J."/>
            <person name="Mondo S."/>
            <person name="Nolan M."/>
            <person name="Ohm R."/>
            <person name="Pangilinan J."/>
            <person name="Park H.-J."/>
            <person name="Ramirez L."/>
            <person name="Alfaro M."/>
            <person name="Sun H."/>
            <person name="Tritt A."/>
            <person name="Yoshinaga Y."/>
            <person name="Zwiers L.-H."/>
            <person name="Turgeon B."/>
            <person name="Goodwin S."/>
            <person name="Spatafora J."/>
            <person name="Crous P."/>
            <person name="Grigoriev I."/>
        </authorList>
    </citation>
    <scope>NUCLEOTIDE SEQUENCE</scope>
    <source>
        <strain evidence="2">CBS 207.26</strain>
    </source>
</reference>
<sequence length="129" mass="14588">MTDTLDTCRNGLRVYRNGREWCNYERDEATRQTNERANVEAKAPTSDAGASLVLSFVMAVSETEAYTMSQESRTPPNEDSNTQCGFQGSNSLIEELADYILQTNRLVNKQVTCQDLLAYFPTNLYNNKL</sequence>
<evidence type="ECO:0000313" key="3">
    <source>
        <dbReference type="Proteomes" id="UP000800200"/>
    </source>
</evidence>
<dbReference type="AlphaFoldDB" id="A0A6A6DV98"/>
<evidence type="ECO:0000313" key="2">
    <source>
        <dbReference type="EMBL" id="KAF2181606.1"/>
    </source>
</evidence>
<dbReference type="EMBL" id="ML994652">
    <property type="protein sequence ID" value="KAF2181606.1"/>
    <property type="molecule type" value="Genomic_DNA"/>
</dbReference>